<evidence type="ECO:0000256" key="1">
    <source>
        <dbReference type="SAM" id="SignalP"/>
    </source>
</evidence>
<reference evidence="2 3" key="1">
    <citation type="submission" date="2020-07" db="EMBL/GenBank/DDBJ databases">
        <title>Novel species isolated from subtropical streams in China.</title>
        <authorList>
            <person name="Lu H."/>
        </authorList>
    </citation>
    <scope>NUCLEOTIDE SEQUENCE [LARGE SCALE GENOMIC DNA]</scope>
    <source>
        <strain evidence="2 3">FT3S</strain>
    </source>
</reference>
<dbReference type="EMBL" id="JACEZS010000010">
    <property type="protein sequence ID" value="MBA5606421.1"/>
    <property type="molecule type" value="Genomic_DNA"/>
</dbReference>
<proteinExistence type="predicted"/>
<dbReference type="InterPro" id="IPR021333">
    <property type="entry name" value="DUF2946"/>
</dbReference>
<sequence length="136" mass="14595">MSRKSNLRALHIWIACFAILMNALAPSISHAVAFMQGQPPSWEICRSTLQAAPAGEMLQAILADGADKQPAPHKAMFSMDDCGYCTPHAGSYGLLPTLVSGLGLFSTHSIQPFLFYRSPAPLMAWSASRPRGPPVA</sequence>
<evidence type="ECO:0000313" key="3">
    <source>
        <dbReference type="Proteomes" id="UP000566711"/>
    </source>
</evidence>
<keyword evidence="1" id="KW-0732">Signal</keyword>
<gene>
    <name evidence="2" type="ORF">H3H36_13770</name>
</gene>
<keyword evidence="3" id="KW-1185">Reference proteome</keyword>
<dbReference type="Pfam" id="PF11162">
    <property type="entry name" value="DUF2946"/>
    <property type="match status" value="1"/>
</dbReference>
<dbReference type="Proteomes" id="UP000566711">
    <property type="component" value="Unassembled WGS sequence"/>
</dbReference>
<name>A0A7W2EI97_9BURK</name>
<evidence type="ECO:0000313" key="2">
    <source>
        <dbReference type="EMBL" id="MBA5606421.1"/>
    </source>
</evidence>
<feature type="signal peptide" evidence="1">
    <location>
        <begin position="1"/>
        <end position="31"/>
    </location>
</feature>
<accession>A0A7W2EI97</accession>
<organism evidence="2 3">
    <name type="scientific">Rugamonas fusca</name>
    <dbReference type="NCBI Taxonomy" id="2758568"/>
    <lineage>
        <taxon>Bacteria</taxon>
        <taxon>Pseudomonadati</taxon>
        <taxon>Pseudomonadota</taxon>
        <taxon>Betaproteobacteria</taxon>
        <taxon>Burkholderiales</taxon>
        <taxon>Oxalobacteraceae</taxon>
        <taxon>Telluria group</taxon>
        <taxon>Rugamonas</taxon>
    </lineage>
</organism>
<dbReference type="AlphaFoldDB" id="A0A7W2EI97"/>
<comment type="caution">
    <text evidence="2">The sequence shown here is derived from an EMBL/GenBank/DDBJ whole genome shotgun (WGS) entry which is preliminary data.</text>
</comment>
<dbReference type="RefSeq" id="WP_182218466.1">
    <property type="nucleotide sequence ID" value="NZ_JACEZS010000010.1"/>
</dbReference>
<protein>
    <submittedName>
        <fullName evidence="2">DUF2946 domain-containing protein</fullName>
    </submittedName>
</protein>
<feature type="chain" id="PRO_5031351251" evidence="1">
    <location>
        <begin position="32"/>
        <end position="136"/>
    </location>
</feature>